<dbReference type="EMBL" id="CAJVPU010002684">
    <property type="protein sequence ID" value="CAG8505723.1"/>
    <property type="molecule type" value="Genomic_DNA"/>
</dbReference>
<sequence>MVGHELILYEREPPEEIKNNKDNRLSCWKSLSKRFPIHSNMARDYLSIQPSSVASERAFSRAGFTVTHNRANLSEKTVSSTILMCSWLLESQNKFGPLHALPETE</sequence>
<gene>
    <name evidence="1" type="ORF">DHETER_LOCUS3217</name>
</gene>
<protein>
    <submittedName>
        <fullName evidence="1">11003_t:CDS:1</fullName>
    </submittedName>
</protein>
<name>A0ACA9L4J5_9GLOM</name>
<comment type="caution">
    <text evidence="1">The sequence shown here is derived from an EMBL/GenBank/DDBJ whole genome shotgun (WGS) entry which is preliminary data.</text>
</comment>
<keyword evidence="2" id="KW-1185">Reference proteome</keyword>
<proteinExistence type="predicted"/>
<dbReference type="Proteomes" id="UP000789702">
    <property type="component" value="Unassembled WGS sequence"/>
</dbReference>
<accession>A0ACA9L4J5</accession>
<reference evidence="1" key="1">
    <citation type="submission" date="2021-06" db="EMBL/GenBank/DDBJ databases">
        <authorList>
            <person name="Kallberg Y."/>
            <person name="Tangrot J."/>
            <person name="Rosling A."/>
        </authorList>
    </citation>
    <scope>NUCLEOTIDE SEQUENCE</scope>
    <source>
        <strain evidence="1">IL203A</strain>
    </source>
</reference>
<evidence type="ECO:0000313" key="2">
    <source>
        <dbReference type="Proteomes" id="UP000789702"/>
    </source>
</evidence>
<organism evidence="1 2">
    <name type="scientific">Dentiscutata heterogama</name>
    <dbReference type="NCBI Taxonomy" id="1316150"/>
    <lineage>
        <taxon>Eukaryota</taxon>
        <taxon>Fungi</taxon>
        <taxon>Fungi incertae sedis</taxon>
        <taxon>Mucoromycota</taxon>
        <taxon>Glomeromycotina</taxon>
        <taxon>Glomeromycetes</taxon>
        <taxon>Diversisporales</taxon>
        <taxon>Gigasporaceae</taxon>
        <taxon>Dentiscutata</taxon>
    </lineage>
</organism>
<evidence type="ECO:0000313" key="1">
    <source>
        <dbReference type="EMBL" id="CAG8505723.1"/>
    </source>
</evidence>